<evidence type="ECO:0000256" key="4">
    <source>
        <dbReference type="ARBA" id="ARBA00023242"/>
    </source>
</evidence>
<feature type="domain" description="FCP1 homology" evidence="8">
    <location>
        <begin position="47"/>
        <end position="167"/>
    </location>
</feature>
<evidence type="ECO:0000256" key="6">
    <source>
        <dbReference type="ARBA" id="ARBA00048336"/>
    </source>
</evidence>
<dbReference type="SUPFAM" id="SSF56784">
    <property type="entry name" value="HAD-like"/>
    <property type="match status" value="1"/>
</dbReference>
<evidence type="ECO:0000256" key="2">
    <source>
        <dbReference type="ARBA" id="ARBA00013081"/>
    </source>
</evidence>
<dbReference type="InterPro" id="IPR039189">
    <property type="entry name" value="Fcp1"/>
</dbReference>
<dbReference type="InterPro" id="IPR004274">
    <property type="entry name" value="FCP1_dom"/>
</dbReference>
<protein>
    <recommendedName>
        <fullName evidence="2">protein-serine/threonine phosphatase</fullName>
        <ecNumber evidence="2">3.1.3.16</ecNumber>
    </recommendedName>
</protein>
<comment type="subcellular location">
    <subcellularLocation>
        <location evidence="1">Nucleus</location>
    </subcellularLocation>
</comment>
<comment type="catalytic activity">
    <reaction evidence="5">
        <text>O-phospho-L-seryl-[protein] + H2O = L-seryl-[protein] + phosphate</text>
        <dbReference type="Rhea" id="RHEA:20629"/>
        <dbReference type="Rhea" id="RHEA-COMP:9863"/>
        <dbReference type="Rhea" id="RHEA-COMP:11604"/>
        <dbReference type="ChEBI" id="CHEBI:15377"/>
        <dbReference type="ChEBI" id="CHEBI:29999"/>
        <dbReference type="ChEBI" id="CHEBI:43474"/>
        <dbReference type="ChEBI" id="CHEBI:83421"/>
        <dbReference type="EC" id="3.1.3.16"/>
    </reaction>
</comment>
<evidence type="ECO:0000259" key="8">
    <source>
        <dbReference type="SMART" id="SM00577"/>
    </source>
</evidence>
<proteinExistence type="predicted"/>
<dbReference type="AlphaFoldDB" id="A0AA88X6G9"/>
<evidence type="ECO:0000313" key="9">
    <source>
        <dbReference type="EMBL" id="KAK3040836.1"/>
    </source>
</evidence>
<feature type="region of interest" description="Disordered" evidence="7">
    <location>
        <begin position="8"/>
        <end position="33"/>
    </location>
</feature>
<dbReference type="PANTHER" id="PTHR23081:SF36">
    <property type="entry name" value="RNA POLYMERASE II SUBUNIT A C-TERMINAL DOMAIN PHOSPHATASE"/>
    <property type="match status" value="1"/>
</dbReference>
<organism evidence="9 10">
    <name type="scientific">Escallonia herrerae</name>
    <dbReference type="NCBI Taxonomy" id="1293975"/>
    <lineage>
        <taxon>Eukaryota</taxon>
        <taxon>Viridiplantae</taxon>
        <taxon>Streptophyta</taxon>
        <taxon>Embryophyta</taxon>
        <taxon>Tracheophyta</taxon>
        <taxon>Spermatophyta</taxon>
        <taxon>Magnoliopsida</taxon>
        <taxon>eudicotyledons</taxon>
        <taxon>Gunneridae</taxon>
        <taxon>Pentapetalae</taxon>
        <taxon>asterids</taxon>
        <taxon>campanulids</taxon>
        <taxon>Escalloniales</taxon>
        <taxon>Escalloniaceae</taxon>
        <taxon>Escallonia</taxon>
    </lineage>
</organism>
<sequence length="195" mass="22274">MSIAAAKEVAGAKNGKKQHPHQNSNLCTHPKSGQVSNTKIKDLLHQRKLFVVLDLDHTLLHAAELKTLSPKEKYLTRKVQDPEFKDMLFEWGSLLIKLRPFVHTFLKKANNLVFSWENCIRDDEKNFDAVGAKESCVLILDDTETVWWKQKENLMVIEKYMFFAPNCPKMRNNYKSLSETKSDEGEGDGALAIAL</sequence>
<dbReference type="Gene3D" id="3.40.50.1000">
    <property type="entry name" value="HAD superfamily/HAD-like"/>
    <property type="match status" value="1"/>
</dbReference>
<feature type="compositionally biased region" description="Polar residues" evidence="7">
    <location>
        <begin position="21"/>
        <end position="33"/>
    </location>
</feature>
<evidence type="ECO:0000256" key="7">
    <source>
        <dbReference type="SAM" id="MobiDB-lite"/>
    </source>
</evidence>
<dbReference type="GO" id="GO:0008420">
    <property type="term" value="F:RNA polymerase II CTD heptapeptide repeat phosphatase activity"/>
    <property type="evidence" value="ECO:0007669"/>
    <property type="project" value="InterPro"/>
</dbReference>
<dbReference type="GO" id="GO:0005634">
    <property type="term" value="C:nucleus"/>
    <property type="evidence" value="ECO:0007669"/>
    <property type="project" value="UniProtKB-SubCell"/>
</dbReference>
<dbReference type="Pfam" id="PF03031">
    <property type="entry name" value="NIF"/>
    <property type="match status" value="1"/>
</dbReference>
<dbReference type="InterPro" id="IPR036412">
    <property type="entry name" value="HAD-like_sf"/>
</dbReference>
<comment type="catalytic activity">
    <reaction evidence="6">
        <text>O-phospho-L-threonyl-[protein] + H2O = L-threonyl-[protein] + phosphate</text>
        <dbReference type="Rhea" id="RHEA:47004"/>
        <dbReference type="Rhea" id="RHEA-COMP:11060"/>
        <dbReference type="Rhea" id="RHEA-COMP:11605"/>
        <dbReference type="ChEBI" id="CHEBI:15377"/>
        <dbReference type="ChEBI" id="CHEBI:30013"/>
        <dbReference type="ChEBI" id="CHEBI:43474"/>
        <dbReference type="ChEBI" id="CHEBI:61977"/>
        <dbReference type="EC" id="3.1.3.16"/>
    </reaction>
</comment>
<evidence type="ECO:0000256" key="3">
    <source>
        <dbReference type="ARBA" id="ARBA00022801"/>
    </source>
</evidence>
<evidence type="ECO:0000256" key="1">
    <source>
        <dbReference type="ARBA" id="ARBA00004123"/>
    </source>
</evidence>
<keyword evidence="4" id="KW-0539">Nucleus</keyword>
<reference evidence="9" key="1">
    <citation type="submission" date="2022-12" db="EMBL/GenBank/DDBJ databases">
        <title>Draft genome assemblies for two species of Escallonia (Escalloniales).</title>
        <authorList>
            <person name="Chanderbali A."/>
            <person name="Dervinis C."/>
            <person name="Anghel I."/>
            <person name="Soltis D."/>
            <person name="Soltis P."/>
            <person name="Zapata F."/>
        </authorList>
    </citation>
    <scope>NUCLEOTIDE SEQUENCE</scope>
    <source>
        <strain evidence="9">UCBG64.0493</strain>
        <tissue evidence="9">Leaf</tissue>
    </source>
</reference>
<keyword evidence="10" id="KW-1185">Reference proteome</keyword>
<accession>A0AA88X6G9</accession>
<dbReference type="Proteomes" id="UP001188597">
    <property type="component" value="Unassembled WGS sequence"/>
</dbReference>
<dbReference type="PANTHER" id="PTHR23081">
    <property type="entry name" value="RNA POLYMERASE II CTD PHOSPHATASE"/>
    <property type="match status" value="1"/>
</dbReference>
<dbReference type="EC" id="3.1.3.16" evidence="2"/>
<dbReference type="EMBL" id="JAVXUP010000047">
    <property type="protein sequence ID" value="KAK3040836.1"/>
    <property type="molecule type" value="Genomic_DNA"/>
</dbReference>
<evidence type="ECO:0000256" key="5">
    <source>
        <dbReference type="ARBA" id="ARBA00047761"/>
    </source>
</evidence>
<dbReference type="InterPro" id="IPR023214">
    <property type="entry name" value="HAD_sf"/>
</dbReference>
<dbReference type="SMART" id="SM00577">
    <property type="entry name" value="CPDc"/>
    <property type="match status" value="1"/>
</dbReference>
<name>A0AA88X6G9_9ASTE</name>
<gene>
    <name evidence="9" type="ORF">RJ639_029180</name>
</gene>
<comment type="caution">
    <text evidence="9">The sequence shown here is derived from an EMBL/GenBank/DDBJ whole genome shotgun (WGS) entry which is preliminary data.</text>
</comment>
<evidence type="ECO:0000313" key="10">
    <source>
        <dbReference type="Proteomes" id="UP001188597"/>
    </source>
</evidence>
<keyword evidence="3" id="KW-0378">Hydrolase</keyword>